<feature type="compositionally biased region" description="Polar residues" evidence="9">
    <location>
        <begin position="71"/>
        <end position="81"/>
    </location>
</feature>
<organism evidence="12 13">
    <name type="scientific">Tieghemostelium lacteum</name>
    <name type="common">Slime mold</name>
    <name type="synonym">Dictyostelium lacteum</name>
    <dbReference type="NCBI Taxonomy" id="361077"/>
    <lineage>
        <taxon>Eukaryota</taxon>
        <taxon>Amoebozoa</taxon>
        <taxon>Evosea</taxon>
        <taxon>Eumycetozoa</taxon>
        <taxon>Dictyostelia</taxon>
        <taxon>Dictyosteliales</taxon>
        <taxon>Raperosteliaceae</taxon>
        <taxon>Tieghemostelium</taxon>
    </lineage>
</organism>
<protein>
    <submittedName>
        <fullName evidence="12">Kinesin family member 9</fullName>
    </submittedName>
</protein>
<evidence type="ECO:0000313" key="13">
    <source>
        <dbReference type="Proteomes" id="UP000076078"/>
    </source>
</evidence>
<evidence type="ECO:0000313" key="12">
    <source>
        <dbReference type="EMBL" id="KYR02786.1"/>
    </source>
</evidence>
<comment type="subcellular location">
    <subcellularLocation>
        <location evidence="1">Cytoplasm</location>
    </subcellularLocation>
</comment>
<proteinExistence type="inferred from homology"/>
<feature type="region of interest" description="Disordered" evidence="9">
    <location>
        <begin position="98"/>
        <end position="120"/>
    </location>
</feature>
<evidence type="ECO:0000256" key="8">
    <source>
        <dbReference type="SAM" id="Coils"/>
    </source>
</evidence>
<feature type="compositionally biased region" description="Polar residues" evidence="9">
    <location>
        <begin position="15"/>
        <end position="29"/>
    </location>
</feature>
<dbReference type="FunCoup" id="A0A152A991">
    <property type="interactions" value="3"/>
</dbReference>
<sequence length="1065" mass="119697">MDKGNSGPGGSSGSDRNTPSSANSTPRLDSQNISTNNNGSSTTKKTPATPLAQDKKRPTSNTPSFIKKPIQVSTPSLTNNSNALSENNAILAQAISNSTSKRNSTGSISNSSSSINSQSSLQSNNAILQQYMQNQTKNNSSLKSSTNGTSNSQTTTTTTTTTHSQSTFQKIQEKDERYSSIKIESLSPTMTSVPSSLTMPFSSTNSPVLQVSTSSLKEPDFSLESTISSNSSITSQHLLGGSSSSLNVNLHRSLSPLPNSILNSSGRRTPLASHDSSNNIQVICRFRPETTAELSLGMSEQQEKSFKFTVNKEDGVIQYLNKQNLQQETFKFNRVYTQDTSQEQIYKEHCPSLVDNLLSGYNVSVICYGQALSGKTYTCQGYNYSNRTKKFSSIGEEYFQNGNEFVDKYWGLTPRIVRDLFERIESMKDKYKFAIKVSYLLINNRDKLHDLQKPDLASVNDMVDISSTSVYSFHDVLTIFSVADRNLAKSDIASNSRRHAIFIVNMTKEDIDGLEPTLNSTLYMVDLASSEKADGLTQPEIKQASSIGSSLFFLGGVINDIITGAQHIRYRECVLTRVLSDSFGGNSKTLLVITCSGSQNESVVKDNLSVLEFGRKGQMVKNKPLANIEKSKQQLESENQKMEKLINSVGTIHGFTGEALTQYINHLMDEQKLNQDEKNQLSKTVVELQKEIDVIANDLEKSKQAKTKYEKLYEKENQDLEIYYQSKIEDLEKNMESLNGQIQDQNKYIDQAKKLESEKDNQSNLLLKANSQIQKWENDYTKVTETITHLESEKVTLRTQLEEKQKLLNQLEVERKASKDSSQLFINEKINSLELQVQQSSNELTSLHEQLETSQNRIHELDQQLIKSKAEYSSVQNDYSNIQNQFQDYRIKYSSEKSLKKKKKNQELKEKVTLLQQQMSSTNVDILNQQLKSHIDSETKLKTDIQTLQQNYQKHIQTLESTIQKQTQQLISNNTNSTSISTTEVKNEEYLTKTNNINSNNTTIATTSTKDIIYRGKKSNILLNLIALVIFLVIIFGLMLLVGNVTKRNECCKRYSRDFSIFRIS</sequence>
<evidence type="ECO:0000256" key="2">
    <source>
        <dbReference type="ARBA" id="ARBA00022448"/>
    </source>
</evidence>
<feature type="compositionally biased region" description="Gly residues" evidence="9">
    <location>
        <begin position="1"/>
        <end position="12"/>
    </location>
</feature>
<dbReference type="InParanoid" id="A0A152A991"/>
<feature type="compositionally biased region" description="Low complexity" evidence="9">
    <location>
        <begin position="137"/>
        <end position="167"/>
    </location>
</feature>
<dbReference type="SMART" id="SM00129">
    <property type="entry name" value="KISc"/>
    <property type="match status" value="1"/>
</dbReference>
<dbReference type="InterPro" id="IPR027640">
    <property type="entry name" value="Kinesin-like_fam"/>
</dbReference>
<dbReference type="Pfam" id="PF00225">
    <property type="entry name" value="Kinesin"/>
    <property type="match status" value="1"/>
</dbReference>
<keyword evidence="3" id="KW-0963">Cytoplasm</keyword>
<name>A0A152A991_TIELA</name>
<evidence type="ECO:0000256" key="10">
    <source>
        <dbReference type="SAM" id="Phobius"/>
    </source>
</evidence>
<dbReference type="PANTHER" id="PTHR47969">
    <property type="entry name" value="CHROMOSOME-ASSOCIATED KINESIN KIF4A-RELATED"/>
    <property type="match status" value="1"/>
</dbReference>
<keyword evidence="7" id="KW-0505">Motor protein</keyword>
<dbReference type="GO" id="GO:0007052">
    <property type="term" value="P:mitotic spindle organization"/>
    <property type="evidence" value="ECO:0007669"/>
    <property type="project" value="TreeGrafter"/>
</dbReference>
<feature type="region of interest" description="Disordered" evidence="9">
    <location>
        <begin position="137"/>
        <end position="175"/>
    </location>
</feature>
<feature type="binding site" evidence="7">
    <location>
        <begin position="369"/>
        <end position="376"/>
    </location>
    <ligand>
        <name>ATP</name>
        <dbReference type="ChEBI" id="CHEBI:30616"/>
    </ligand>
</feature>
<dbReference type="STRING" id="361077.A0A152A991"/>
<dbReference type="InterPro" id="IPR036961">
    <property type="entry name" value="Kinesin_motor_dom_sf"/>
</dbReference>
<feature type="compositionally biased region" description="Low complexity" evidence="9">
    <location>
        <begin position="30"/>
        <end position="46"/>
    </location>
</feature>
<dbReference type="Gene3D" id="3.40.850.10">
    <property type="entry name" value="Kinesin motor domain"/>
    <property type="match status" value="1"/>
</dbReference>
<dbReference type="PROSITE" id="PS50067">
    <property type="entry name" value="KINESIN_MOTOR_2"/>
    <property type="match status" value="1"/>
</dbReference>
<dbReference type="OrthoDB" id="21176at2759"/>
<dbReference type="GO" id="GO:0005875">
    <property type="term" value="C:microtubule associated complex"/>
    <property type="evidence" value="ECO:0007669"/>
    <property type="project" value="TreeGrafter"/>
</dbReference>
<dbReference type="GO" id="GO:0005737">
    <property type="term" value="C:cytoplasm"/>
    <property type="evidence" value="ECO:0007669"/>
    <property type="project" value="UniProtKB-SubCell"/>
</dbReference>
<dbReference type="InterPro" id="IPR027417">
    <property type="entry name" value="P-loop_NTPase"/>
</dbReference>
<dbReference type="GO" id="GO:0003777">
    <property type="term" value="F:microtubule motor activity"/>
    <property type="evidence" value="ECO:0007669"/>
    <property type="project" value="InterPro"/>
</dbReference>
<feature type="region of interest" description="Disordered" evidence="9">
    <location>
        <begin position="1"/>
        <end position="81"/>
    </location>
</feature>
<evidence type="ECO:0000256" key="1">
    <source>
        <dbReference type="ARBA" id="ARBA00004496"/>
    </source>
</evidence>
<evidence type="ECO:0000256" key="3">
    <source>
        <dbReference type="ARBA" id="ARBA00022490"/>
    </source>
</evidence>
<keyword evidence="10" id="KW-0472">Membrane</keyword>
<keyword evidence="10" id="KW-1133">Transmembrane helix</keyword>
<evidence type="ECO:0000256" key="4">
    <source>
        <dbReference type="ARBA" id="ARBA00022741"/>
    </source>
</evidence>
<comment type="caution">
    <text evidence="12">The sequence shown here is derived from an EMBL/GenBank/DDBJ whole genome shotgun (WGS) entry which is preliminary data.</text>
</comment>
<accession>A0A152A991</accession>
<dbReference type="Proteomes" id="UP000076078">
    <property type="component" value="Unassembled WGS sequence"/>
</dbReference>
<keyword evidence="13" id="KW-1185">Reference proteome</keyword>
<dbReference type="AlphaFoldDB" id="A0A152A991"/>
<dbReference type="GO" id="GO:0005524">
    <property type="term" value="F:ATP binding"/>
    <property type="evidence" value="ECO:0007669"/>
    <property type="project" value="UniProtKB-UniRule"/>
</dbReference>
<dbReference type="PRINTS" id="PR00380">
    <property type="entry name" value="KINESINHEAVY"/>
</dbReference>
<evidence type="ECO:0000256" key="6">
    <source>
        <dbReference type="ARBA" id="ARBA00023054"/>
    </source>
</evidence>
<reference evidence="12 13" key="1">
    <citation type="submission" date="2015-12" db="EMBL/GenBank/DDBJ databases">
        <title>Dictyostelia acquired genes for synthesis and detection of signals that induce cell-type specialization by lateral gene transfer from prokaryotes.</title>
        <authorList>
            <person name="Gloeckner G."/>
            <person name="Schaap P."/>
        </authorList>
    </citation>
    <scope>NUCLEOTIDE SEQUENCE [LARGE SCALE GENOMIC DNA]</scope>
    <source>
        <strain evidence="12 13">TK</strain>
    </source>
</reference>
<dbReference type="GO" id="GO:0008017">
    <property type="term" value="F:microtubule binding"/>
    <property type="evidence" value="ECO:0007669"/>
    <property type="project" value="InterPro"/>
</dbReference>
<feature type="domain" description="Kinesin motor" evidence="11">
    <location>
        <begin position="279"/>
        <end position="620"/>
    </location>
</feature>
<comment type="similarity">
    <text evidence="7">Belongs to the TRAFAC class myosin-kinesin ATPase superfamily. Kinesin family.</text>
</comment>
<evidence type="ECO:0000256" key="7">
    <source>
        <dbReference type="PROSITE-ProRule" id="PRU00283"/>
    </source>
</evidence>
<keyword evidence="10" id="KW-0812">Transmembrane</keyword>
<dbReference type="OMA" id="KGTHIRE"/>
<dbReference type="SUPFAM" id="SSF52540">
    <property type="entry name" value="P-loop containing nucleoside triphosphate hydrolases"/>
    <property type="match status" value="1"/>
</dbReference>
<evidence type="ECO:0000259" key="11">
    <source>
        <dbReference type="PROSITE" id="PS50067"/>
    </source>
</evidence>
<evidence type="ECO:0000256" key="9">
    <source>
        <dbReference type="SAM" id="MobiDB-lite"/>
    </source>
</evidence>
<keyword evidence="4 7" id="KW-0547">Nucleotide-binding</keyword>
<dbReference type="EMBL" id="LODT01000001">
    <property type="protein sequence ID" value="KYR02786.1"/>
    <property type="molecule type" value="Genomic_DNA"/>
</dbReference>
<dbReference type="GO" id="GO:0007018">
    <property type="term" value="P:microtubule-based movement"/>
    <property type="evidence" value="ECO:0007669"/>
    <property type="project" value="InterPro"/>
</dbReference>
<dbReference type="PANTHER" id="PTHR47969:SF15">
    <property type="entry name" value="CHROMOSOME-ASSOCIATED KINESIN KIF4A-RELATED"/>
    <property type="match status" value="1"/>
</dbReference>
<keyword evidence="5 7" id="KW-0067">ATP-binding</keyword>
<gene>
    <name evidence="12" type="ORF">DLAC_00250</name>
</gene>
<dbReference type="GO" id="GO:0051231">
    <property type="term" value="P:spindle elongation"/>
    <property type="evidence" value="ECO:0007669"/>
    <property type="project" value="TreeGrafter"/>
</dbReference>
<keyword evidence="2" id="KW-0813">Transport</keyword>
<keyword evidence="6 8" id="KW-0175">Coiled coil</keyword>
<feature type="transmembrane region" description="Helical" evidence="10">
    <location>
        <begin position="1021"/>
        <end position="1045"/>
    </location>
</feature>
<feature type="compositionally biased region" description="Low complexity" evidence="9">
    <location>
        <begin position="107"/>
        <end position="120"/>
    </location>
</feature>
<dbReference type="InterPro" id="IPR001752">
    <property type="entry name" value="Kinesin_motor_dom"/>
</dbReference>
<feature type="coiled-coil region" evidence="8">
    <location>
        <begin position="678"/>
        <end position="969"/>
    </location>
</feature>
<evidence type="ECO:0000256" key="5">
    <source>
        <dbReference type="ARBA" id="ARBA00022840"/>
    </source>
</evidence>